<evidence type="ECO:0000256" key="1">
    <source>
        <dbReference type="SAM" id="MobiDB-lite"/>
    </source>
</evidence>
<accession>A0A7S2GIY2</accession>
<dbReference type="EMBL" id="HBGS01044318">
    <property type="protein sequence ID" value="CAD9455944.1"/>
    <property type="molecule type" value="Transcribed_RNA"/>
</dbReference>
<evidence type="ECO:0000313" key="2">
    <source>
        <dbReference type="EMBL" id="CAD9455944.1"/>
    </source>
</evidence>
<feature type="region of interest" description="Disordered" evidence="1">
    <location>
        <begin position="180"/>
        <end position="257"/>
    </location>
</feature>
<sequence>MLREYCTLYSSPKTVNETRPWDYRQCNIPLVQNFPIKSLKKKLLQATLYTSTHLGFAYRYWECGHEVYEMYYEALLANKMEALAKLYNWLGHPELITEGTKIKDSTIKYTSPDLRSAISNFDAVRDWLQVNAPCYVTHLESTGREVLPPCAEQFNLTEHTGEGEALSVLKPVMEIIESLSPREKEETDSSLNQQASLNPKSDLPTKYDTPSVEAKPDKKATEMAQTRSKQLKNKDKGRSKHDPAFQLLRKKGGKKRK</sequence>
<feature type="compositionally biased region" description="Basic residues" evidence="1">
    <location>
        <begin position="248"/>
        <end position="257"/>
    </location>
</feature>
<reference evidence="2" key="1">
    <citation type="submission" date="2021-01" db="EMBL/GenBank/DDBJ databases">
        <authorList>
            <person name="Corre E."/>
            <person name="Pelletier E."/>
            <person name="Niang G."/>
            <person name="Scheremetjew M."/>
            <person name="Finn R."/>
            <person name="Kale V."/>
            <person name="Holt S."/>
            <person name="Cochrane G."/>
            <person name="Meng A."/>
            <person name="Brown T."/>
            <person name="Cohen L."/>
        </authorList>
    </citation>
    <scope>NUCLEOTIDE SEQUENCE</scope>
    <source>
        <strain evidence="2">CCMP1381</strain>
    </source>
</reference>
<proteinExistence type="predicted"/>
<feature type="compositionally biased region" description="Basic and acidic residues" evidence="1">
    <location>
        <begin position="232"/>
        <end position="243"/>
    </location>
</feature>
<name>A0A7S2GIY2_9STRA</name>
<feature type="compositionally biased region" description="Polar residues" evidence="1">
    <location>
        <begin position="189"/>
        <end position="199"/>
    </location>
</feature>
<organism evidence="2">
    <name type="scientific">Octactis speculum</name>
    <dbReference type="NCBI Taxonomy" id="3111310"/>
    <lineage>
        <taxon>Eukaryota</taxon>
        <taxon>Sar</taxon>
        <taxon>Stramenopiles</taxon>
        <taxon>Ochrophyta</taxon>
        <taxon>Dictyochophyceae</taxon>
        <taxon>Dictyochales</taxon>
        <taxon>Dictyochaceae</taxon>
        <taxon>Octactis</taxon>
    </lineage>
</organism>
<gene>
    <name evidence="2" type="ORF">DSPE1174_LOCUS22846</name>
</gene>
<dbReference type="AlphaFoldDB" id="A0A7S2GIY2"/>
<protein>
    <submittedName>
        <fullName evidence="2">Uncharacterized protein</fullName>
    </submittedName>
</protein>